<keyword evidence="12" id="KW-0670">Pyruvate</keyword>
<dbReference type="HAMAP" id="MF_00198">
    <property type="entry name" value="Spermidine_synth"/>
    <property type="match status" value="1"/>
</dbReference>
<comment type="cofactor">
    <cofactor evidence="1">
        <name>pyruvate</name>
        <dbReference type="ChEBI" id="CHEBI:15361"/>
    </cofactor>
</comment>
<keyword evidence="9" id="KW-0865">Zymogen</keyword>
<evidence type="ECO:0000256" key="11">
    <source>
        <dbReference type="ARBA" id="ARBA00023270"/>
    </source>
</evidence>
<feature type="binding site" evidence="13">
    <location>
        <begin position="289"/>
        <end position="290"/>
    </location>
    <ligand>
        <name>S-methyl-5'-thioadenosine</name>
        <dbReference type="ChEBI" id="CHEBI:17509"/>
    </ligand>
</feature>
<evidence type="ECO:0000256" key="1">
    <source>
        <dbReference type="ARBA" id="ARBA00001928"/>
    </source>
</evidence>
<keyword evidence="7 13" id="KW-0745">Spermidine biosynthesis</keyword>
<dbReference type="PANTHER" id="PTHR43317:SF1">
    <property type="entry name" value="THERMOSPERMINE SYNTHASE ACAULIS5"/>
    <property type="match status" value="1"/>
</dbReference>
<comment type="caution">
    <text evidence="13">Lacks conserved residue(s) required for the propagation of feature annotation.</text>
</comment>
<keyword evidence="5" id="KW-0210">Decarboxylase</keyword>
<dbReference type="SUPFAM" id="SSF53335">
    <property type="entry name" value="S-adenosyl-L-methionine-dependent methyltransferases"/>
    <property type="match status" value="1"/>
</dbReference>
<comment type="function">
    <text evidence="13">Catalyzes the irreversible transfer of a propylamine group from the amino donor S-adenosylmethioninamine (decarboxy-AdoMet) to putrescine (1,4-diaminobutane) to yield spermidine.</text>
</comment>
<keyword evidence="3" id="KW-0963">Cytoplasm</keyword>
<proteinExistence type="inferred from homology"/>
<dbReference type="InterPro" id="IPR037163">
    <property type="entry name" value="Spermidine_synt_N_sf"/>
</dbReference>
<dbReference type="SUPFAM" id="SSF56276">
    <property type="entry name" value="S-adenosylmethionine decarboxylase"/>
    <property type="match status" value="1"/>
</dbReference>
<dbReference type="Proteomes" id="UP000316388">
    <property type="component" value="Unassembled WGS sequence"/>
</dbReference>
<dbReference type="EC" id="2.5.1.16" evidence="13"/>
<feature type="domain" description="PABS" evidence="15">
    <location>
        <begin position="152"/>
        <end position="386"/>
    </location>
</feature>
<protein>
    <recommendedName>
        <fullName evidence="13">Polyamine aminopropyltransferase</fullName>
    </recommendedName>
    <alternativeName>
        <fullName evidence="13">Putrescine aminopropyltransferase</fullName>
        <shortName evidence="13">PAPT</shortName>
    </alternativeName>
    <alternativeName>
        <fullName evidence="13">Spermidine synthase</fullName>
        <shortName evidence="13">SPDS</shortName>
        <shortName evidence="13">SPDSY</shortName>
        <ecNumber evidence="13">2.5.1.16</ecNumber>
    </alternativeName>
</protein>
<evidence type="ECO:0000256" key="12">
    <source>
        <dbReference type="ARBA" id="ARBA00023317"/>
    </source>
</evidence>
<evidence type="ECO:0000256" key="13">
    <source>
        <dbReference type="HAMAP-Rule" id="MF_00198"/>
    </source>
</evidence>
<dbReference type="InterPro" id="IPR030373">
    <property type="entry name" value="PABS_CS"/>
</dbReference>
<feature type="binding site" evidence="13">
    <location>
        <position position="182"/>
    </location>
    <ligand>
        <name>S-methyl-5'-thioadenosine</name>
        <dbReference type="ChEBI" id="CHEBI:17509"/>
    </ligand>
</feature>
<dbReference type="InterPro" id="IPR030374">
    <property type="entry name" value="PABS"/>
</dbReference>
<evidence type="ECO:0000256" key="10">
    <source>
        <dbReference type="ARBA" id="ARBA00023239"/>
    </source>
</evidence>
<reference evidence="16 17" key="1">
    <citation type="submission" date="2019-07" db="EMBL/GenBank/DDBJ databases">
        <title>Tepidimonas fonticaldi AT-A2 draft genome.</title>
        <authorList>
            <person name="Da Costa M.S."/>
            <person name="Froufe H.J.C."/>
            <person name="Egas C."/>
            <person name="Albuquerque L."/>
        </authorList>
    </citation>
    <scope>NUCLEOTIDE SEQUENCE [LARGE SCALE GENOMIC DNA]</scope>
    <source>
        <strain evidence="16 17">AT-A2</strain>
    </source>
</reference>
<evidence type="ECO:0000256" key="9">
    <source>
        <dbReference type="ARBA" id="ARBA00023145"/>
    </source>
</evidence>
<keyword evidence="10" id="KW-0456">Lyase</keyword>
<comment type="catalytic activity">
    <reaction evidence="13">
        <text>S-adenosyl 3-(methylsulfanyl)propylamine + putrescine = S-methyl-5'-thioadenosine + spermidine + H(+)</text>
        <dbReference type="Rhea" id="RHEA:12721"/>
        <dbReference type="ChEBI" id="CHEBI:15378"/>
        <dbReference type="ChEBI" id="CHEBI:17509"/>
        <dbReference type="ChEBI" id="CHEBI:57443"/>
        <dbReference type="ChEBI" id="CHEBI:57834"/>
        <dbReference type="ChEBI" id="CHEBI:326268"/>
        <dbReference type="EC" id="2.5.1.16"/>
    </reaction>
</comment>
<keyword evidence="4 13" id="KW-0808">Transferase</keyword>
<dbReference type="GO" id="GO:0004766">
    <property type="term" value="F:spermidine synthase activity"/>
    <property type="evidence" value="ECO:0007669"/>
    <property type="project" value="UniProtKB-UniRule"/>
</dbReference>
<dbReference type="Gene3D" id="3.60.90.10">
    <property type="entry name" value="S-adenosylmethionine decarboxylase"/>
    <property type="match status" value="1"/>
</dbReference>
<dbReference type="EMBL" id="VJOO01000016">
    <property type="protein sequence ID" value="TSE36712.1"/>
    <property type="molecule type" value="Genomic_DNA"/>
</dbReference>
<dbReference type="Pfam" id="PF01564">
    <property type="entry name" value="Spermine_synth"/>
    <property type="match status" value="1"/>
</dbReference>
<dbReference type="GO" id="GO:0008295">
    <property type="term" value="P:spermidine biosynthetic process"/>
    <property type="evidence" value="ECO:0007669"/>
    <property type="project" value="UniProtKB-UniRule"/>
</dbReference>
<dbReference type="Gene3D" id="3.40.50.150">
    <property type="entry name" value="Vaccinia Virus protein VP39"/>
    <property type="match status" value="1"/>
</dbReference>
<dbReference type="PROSITE" id="PS01330">
    <property type="entry name" value="PABS_1"/>
    <property type="match status" value="1"/>
</dbReference>
<evidence type="ECO:0000256" key="5">
    <source>
        <dbReference type="ARBA" id="ARBA00022793"/>
    </source>
</evidence>
<comment type="pathway">
    <text evidence="13">Amine and polyamine biosynthesis; spermidine biosynthesis; spermidine from putrescine: step 1/1.</text>
</comment>
<dbReference type="GO" id="GO:0010487">
    <property type="term" value="F:thermospermine synthase activity"/>
    <property type="evidence" value="ECO:0007669"/>
    <property type="project" value="UniProtKB-ARBA"/>
</dbReference>
<dbReference type="UniPathway" id="UPA00248">
    <property type="reaction ID" value="UER00314"/>
</dbReference>
<dbReference type="InterPro" id="IPR016067">
    <property type="entry name" value="S-AdoMet_deCO2ase_core"/>
</dbReference>
<dbReference type="NCBIfam" id="NF002010">
    <property type="entry name" value="PRK00811.1"/>
    <property type="match status" value="1"/>
</dbReference>
<keyword evidence="8 13" id="KW-0620">Polyamine biosynthesis</keyword>
<name>A0A554XLK5_9BURK</name>
<evidence type="ECO:0000256" key="2">
    <source>
        <dbReference type="ARBA" id="ARBA00007867"/>
    </source>
</evidence>
<comment type="subunit">
    <text evidence="13">Homodimer or homotetramer.</text>
</comment>
<dbReference type="Gene3D" id="2.30.140.10">
    <property type="entry name" value="Spermidine synthase, tetramerisation domain"/>
    <property type="match status" value="1"/>
</dbReference>
<keyword evidence="11" id="KW-0704">Schiff base</keyword>
<feature type="binding site" evidence="13">
    <location>
        <position position="213"/>
    </location>
    <ligand>
        <name>spermidine</name>
        <dbReference type="ChEBI" id="CHEBI:57834"/>
    </ligand>
</feature>
<dbReference type="PANTHER" id="PTHR43317">
    <property type="entry name" value="THERMOSPERMINE SYNTHASE ACAULIS5"/>
    <property type="match status" value="1"/>
</dbReference>
<feature type="active site" description="Proton acceptor" evidence="13 14">
    <location>
        <position position="307"/>
    </location>
</feature>
<feature type="binding site" evidence="13">
    <location>
        <position position="257"/>
    </location>
    <ligand>
        <name>S-methyl-5'-thioadenosine</name>
        <dbReference type="ChEBI" id="CHEBI:17509"/>
    </ligand>
</feature>
<evidence type="ECO:0000256" key="8">
    <source>
        <dbReference type="ARBA" id="ARBA00023115"/>
    </source>
</evidence>
<evidence type="ECO:0000259" key="15">
    <source>
        <dbReference type="PROSITE" id="PS51006"/>
    </source>
</evidence>
<dbReference type="InterPro" id="IPR029063">
    <property type="entry name" value="SAM-dependent_MTases_sf"/>
</dbReference>
<evidence type="ECO:0000256" key="3">
    <source>
        <dbReference type="ARBA" id="ARBA00022490"/>
    </source>
</evidence>
<dbReference type="InterPro" id="IPR001045">
    <property type="entry name" value="Spermi_synthase"/>
</dbReference>
<dbReference type="InterPro" id="IPR003826">
    <property type="entry name" value="AdoMetDC_fam_prok"/>
</dbReference>
<dbReference type="GO" id="GO:0004014">
    <property type="term" value="F:adenosylmethionine decarboxylase activity"/>
    <property type="evidence" value="ECO:0007669"/>
    <property type="project" value="InterPro"/>
</dbReference>
<evidence type="ECO:0000256" key="14">
    <source>
        <dbReference type="PROSITE-ProRule" id="PRU00354"/>
    </source>
</evidence>
<sequence>MEGFVQTRVGLVVQHDWMGDRAMQGLHLTADLYDCRGADGLLTDAAMLAELCRRHTIGVGLTLVDEKWYPFPPYNGQPGGVTGMLLLAESHLAVHTWPERRAVTLDVYVCNFTTDNSAKAEALLREIVAAFEPGRSEIHRLQRGSEQRPPAETILEALNDAGDAVYGYTSSERVLSRRSPYQTIELMRTPRFGLAMRTDGHFMTSEGEEFYYHECLVHPAAVAHGAPRRVLIIGGGDGGAAEEVLKHRSVERVVMAELDGDVVAIAKEHLRAVHRGVFDDPRLEVRIGDGLAYVAETAERFDLILLDLTDPETPAGSLYQEPFFRSLKRILNPGGAVVLHTGTPVFEPQQVRRINAELRAVFEQVHPFGLYIPLYGAYWGFAIASDRLQPRALDAATLQARVAALPDLQYYNAEVHPALFALPTYYRRLVQPQPAAAPAPSLGCCAEAAPV</sequence>
<gene>
    <name evidence="16" type="primary">speE_2</name>
    <name evidence="13" type="synonym">speE</name>
    <name evidence="16" type="ORF">Tfont_01788</name>
</gene>
<evidence type="ECO:0000313" key="16">
    <source>
        <dbReference type="EMBL" id="TSE36712.1"/>
    </source>
</evidence>
<dbReference type="CDD" id="cd02440">
    <property type="entry name" value="AdoMet_MTases"/>
    <property type="match status" value="1"/>
</dbReference>
<accession>A0A554XLK5</accession>
<comment type="caution">
    <text evidence="16">The sequence shown here is derived from an EMBL/GenBank/DDBJ whole genome shotgun (WGS) entry which is preliminary data.</text>
</comment>
<feature type="binding site" evidence="13">
    <location>
        <position position="314"/>
    </location>
    <ligand>
        <name>S-methyl-5'-thioadenosine</name>
        <dbReference type="ChEBI" id="CHEBI:17509"/>
    </ligand>
</feature>
<evidence type="ECO:0000313" key="17">
    <source>
        <dbReference type="Proteomes" id="UP000316388"/>
    </source>
</evidence>
<organism evidence="16 17">
    <name type="scientific">Tepidimonas fonticaldi</name>
    <dbReference type="NCBI Taxonomy" id="1101373"/>
    <lineage>
        <taxon>Bacteria</taxon>
        <taxon>Pseudomonadati</taxon>
        <taxon>Pseudomonadota</taxon>
        <taxon>Betaproteobacteria</taxon>
        <taxon>Burkholderiales</taxon>
        <taxon>Tepidimonas</taxon>
    </lineage>
</organism>
<keyword evidence="6" id="KW-0068">Autocatalytic cleavage</keyword>
<evidence type="ECO:0000256" key="7">
    <source>
        <dbReference type="ARBA" id="ARBA00023066"/>
    </source>
</evidence>
<dbReference type="Pfam" id="PF02675">
    <property type="entry name" value="AdoMet_dc"/>
    <property type="match status" value="1"/>
</dbReference>
<comment type="similarity">
    <text evidence="2 13">Belongs to the spermidine/spermine synthase family.</text>
</comment>
<evidence type="ECO:0000256" key="6">
    <source>
        <dbReference type="ARBA" id="ARBA00022813"/>
    </source>
</evidence>
<dbReference type="PROSITE" id="PS51006">
    <property type="entry name" value="PABS_2"/>
    <property type="match status" value="1"/>
</dbReference>
<feature type="binding site" evidence="13">
    <location>
        <position position="237"/>
    </location>
    <ligand>
        <name>spermidine</name>
        <dbReference type="ChEBI" id="CHEBI:57834"/>
    </ligand>
</feature>
<dbReference type="AlphaFoldDB" id="A0A554XLK5"/>
<evidence type="ECO:0000256" key="4">
    <source>
        <dbReference type="ARBA" id="ARBA00022679"/>
    </source>
</evidence>